<accession>A0A4Y2R2C5</accession>
<dbReference type="AlphaFoldDB" id="A0A4Y2R2C5"/>
<organism evidence="1 2">
    <name type="scientific">Araneus ventricosus</name>
    <name type="common">Orbweaver spider</name>
    <name type="synonym">Epeira ventricosa</name>
    <dbReference type="NCBI Taxonomy" id="182803"/>
    <lineage>
        <taxon>Eukaryota</taxon>
        <taxon>Metazoa</taxon>
        <taxon>Ecdysozoa</taxon>
        <taxon>Arthropoda</taxon>
        <taxon>Chelicerata</taxon>
        <taxon>Arachnida</taxon>
        <taxon>Araneae</taxon>
        <taxon>Araneomorphae</taxon>
        <taxon>Entelegynae</taxon>
        <taxon>Araneoidea</taxon>
        <taxon>Araneidae</taxon>
        <taxon>Araneus</taxon>
    </lineage>
</organism>
<name>A0A4Y2R2C5_ARAVE</name>
<evidence type="ECO:0000313" key="2">
    <source>
        <dbReference type="Proteomes" id="UP000499080"/>
    </source>
</evidence>
<feature type="non-terminal residue" evidence="1">
    <location>
        <position position="1"/>
    </location>
</feature>
<dbReference type="Proteomes" id="UP000499080">
    <property type="component" value="Unassembled WGS sequence"/>
</dbReference>
<dbReference type="EMBL" id="BGPR01141935">
    <property type="protein sequence ID" value="GBN69455.1"/>
    <property type="molecule type" value="Genomic_DNA"/>
</dbReference>
<evidence type="ECO:0000313" key="1">
    <source>
        <dbReference type="EMBL" id="GBN69455.1"/>
    </source>
</evidence>
<reference evidence="1 2" key="1">
    <citation type="journal article" date="2019" name="Sci. Rep.">
        <title>Orb-weaving spider Araneus ventricosus genome elucidates the spidroin gene catalogue.</title>
        <authorList>
            <person name="Kono N."/>
            <person name="Nakamura H."/>
            <person name="Ohtoshi R."/>
            <person name="Moran D.A.P."/>
            <person name="Shinohara A."/>
            <person name="Yoshida Y."/>
            <person name="Fujiwara M."/>
            <person name="Mori M."/>
            <person name="Tomita M."/>
            <person name="Arakawa K."/>
        </authorList>
    </citation>
    <scope>NUCLEOTIDE SEQUENCE [LARGE SCALE GENOMIC DNA]</scope>
</reference>
<proteinExistence type="predicted"/>
<comment type="caution">
    <text evidence="1">The sequence shown here is derived from an EMBL/GenBank/DDBJ whole genome shotgun (WGS) entry which is preliminary data.</text>
</comment>
<sequence>KAGVAQWYGLSFGARDSKPDSTEVPPCLLVPCALNLTWDKCSAAGVV</sequence>
<gene>
    <name evidence="1" type="ORF">AVEN_202176_1</name>
</gene>
<protein>
    <submittedName>
        <fullName evidence="1">Uncharacterized protein</fullName>
    </submittedName>
</protein>
<keyword evidence="2" id="KW-1185">Reference proteome</keyword>